<gene>
    <name evidence="8" type="ORF">D915_007910</name>
</gene>
<feature type="region of interest" description="Disordered" evidence="5">
    <location>
        <begin position="247"/>
        <end position="271"/>
    </location>
</feature>
<evidence type="ECO:0000313" key="9">
    <source>
        <dbReference type="Proteomes" id="UP000230066"/>
    </source>
</evidence>
<dbReference type="PROSITE" id="PS50262">
    <property type="entry name" value="G_PROTEIN_RECEP_F1_2"/>
    <property type="match status" value="1"/>
</dbReference>
<dbReference type="InterPro" id="IPR000276">
    <property type="entry name" value="GPCR_Rhodpsn"/>
</dbReference>
<feature type="transmembrane region" description="Helical" evidence="6">
    <location>
        <begin position="45"/>
        <end position="65"/>
    </location>
</feature>
<dbReference type="SUPFAM" id="SSF81321">
    <property type="entry name" value="Family A G protein-coupled receptor-like"/>
    <property type="match status" value="1"/>
</dbReference>
<evidence type="ECO:0000259" key="7">
    <source>
        <dbReference type="PROSITE" id="PS50262"/>
    </source>
</evidence>
<dbReference type="EMBL" id="JXXN02003725">
    <property type="protein sequence ID" value="THD21233.1"/>
    <property type="molecule type" value="Genomic_DNA"/>
</dbReference>
<keyword evidence="9" id="KW-1185">Reference proteome</keyword>
<dbReference type="Pfam" id="PF00001">
    <property type="entry name" value="7tm_1"/>
    <property type="match status" value="1"/>
</dbReference>
<evidence type="ECO:0000256" key="3">
    <source>
        <dbReference type="ARBA" id="ARBA00022989"/>
    </source>
</evidence>
<feature type="transmembrane region" description="Helical" evidence="6">
    <location>
        <begin position="201"/>
        <end position="223"/>
    </location>
</feature>
<keyword evidence="2 6" id="KW-0812">Transmembrane</keyword>
<dbReference type="PRINTS" id="PR00237">
    <property type="entry name" value="GPCRRHODOPSN"/>
</dbReference>
<reference evidence="8" key="1">
    <citation type="submission" date="2019-03" db="EMBL/GenBank/DDBJ databases">
        <title>Improved annotation for the trematode Fasciola hepatica.</title>
        <authorList>
            <person name="Choi Y.-J."/>
            <person name="Martin J."/>
            <person name="Mitreva M."/>
        </authorList>
    </citation>
    <scope>NUCLEOTIDE SEQUENCE [LARGE SCALE GENOMIC DNA]</scope>
</reference>
<comment type="subcellular location">
    <subcellularLocation>
        <location evidence="1">Membrane</location>
    </subcellularLocation>
</comment>
<keyword evidence="4 6" id="KW-0472">Membrane</keyword>
<name>A0A4E0R1H2_FASHE</name>
<keyword evidence="3 6" id="KW-1133">Transmembrane helix</keyword>
<dbReference type="GO" id="GO:0004930">
    <property type="term" value="F:G protein-coupled receptor activity"/>
    <property type="evidence" value="ECO:0007669"/>
    <property type="project" value="InterPro"/>
</dbReference>
<comment type="caution">
    <text evidence="8">The sequence shown here is derived from an EMBL/GenBank/DDBJ whole genome shotgun (WGS) entry which is preliminary data.</text>
</comment>
<sequence>MYMFRETSGTAVNNGTNEPLLLNHNESLLPELLPSAETYVILKHYVSLPVFITSIVCILVTIVVVTRRGLWRLTVTYVVMLAIVDLLVLLLLSILSLDYFLIPLTSEQFRMWFYSAETVLGETADTLLFISNWLTAMLATERYVAICHPLHSRRIRHKHRRIVVALVIVCSVLIRIPGFVLLNMSNDYMNYPNIVIFQRCYVWIVQVILFLIVPFALLTFVNLRLIQAVRRSSKLLRATYGAEVSNSCKAVPSSRPNSASEPSNQTSERRQFSKLASTYFKCRPAGRSVNHGESIGERLPHNSVQECDEMSNLDGPLPCVNNKNYRFPSTKMLSNQYAIALTLHGPSGIHLHRASREERKITVTLVCLVITFFIFQGPSVLTSVLIRFTSSSKSVIFENLLIPLSLIALAIKSDLYFFLYCWFCERFLNSLCNLFRLRKFRDWIRRVRKRYKSHADVKQSRLAFPQYQKPSLLQEFQLPHHHYGHYGKNASLYLPGSFPHNRYRHSYKPPPLPFVMDRKRRFPLLSPQMKWNWKRHKEGQIPAVKQNKLTSFHGPPTTNIHTDSELIFVPPPDSYFSKRRVVLIPDPRSHSFSRKTRQQWATFPFSEQSSTRRSVFPRRKLLRLGRRKRHMEVVRQMCSRTDASSSTATDSNGLHSGDAVIPGESVNLISSNSVGSYERWFPVGFMSNLSRASPAVVPRDTGIVSAPVSTVIDVCVHHDNSVDTELHPVTSFRTRNVQLTSQQMANFSEHDNSVSTWQ</sequence>
<dbReference type="InterPro" id="IPR017452">
    <property type="entry name" value="GPCR_Rhodpsn_7TM"/>
</dbReference>
<dbReference type="PANTHER" id="PTHR46641">
    <property type="entry name" value="FMRFAMIDE RECEPTOR-RELATED"/>
    <property type="match status" value="1"/>
</dbReference>
<feature type="compositionally biased region" description="Low complexity" evidence="5">
    <location>
        <begin position="641"/>
        <end position="651"/>
    </location>
</feature>
<feature type="compositionally biased region" description="Polar residues" evidence="5">
    <location>
        <begin position="247"/>
        <end position="266"/>
    </location>
</feature>
<feature type="transmembrane region" description="Helical" evidence="6">
    <location>
        <begin position="162"/>
        <end position="181"/>
    </location>
</feature>
<dbReference type="PANTHER" id="PTHR46641:SF2">
    <property type="entry name" value="FMRFAMIDE RECEPTOR"/>
    <property type="match status" value="1"/>
</dbReference>
<evidence type="ECO:0000313" key="8">
    <source>
        <dbReference type="EMBL" id="THD21233.1"/>
    </source>
</evidence>
<proteinExistence type="predicted"/>
<dbReference type="GO" id="GO:0016020">
    <property type="term" value="C:membrane"/>
    <property type="evidence" value="ECO:0007669"/>
    <property type="project" value="UniProtKB-SubCell"/>
</dbReference>
<feature type="transmembrane region" description="Helical" evidence="6">
    <location>
        <begin position="400"/>
        <end position="423"/>
    </location>
</feature>
<dbReference type="AlphaFoldDB" id="A0A4E0R1H2"/>
<evidence type="ECO:0000256" key="5">
    <source>
        <dbReference type="SAM" id="MobiDB-lite"/>
    </source>
</evidence>
<evidence type="ECO:0000256" key="6">
    <source>
        <dbReference type="SAM" id="Phobius"/>
    </source>
</evidence>
<feature type="transmembrane region" description="Helical" evidence="6">
    <location>
        <begin position="77"/>
        <end position="102"/>
    </location>
</feature>
<accession>A0A4E0R1H2</accession>
<organism evidence="8 9">
    <name type="scientific">Fasciola hepatica</name>
    <name type="common">Liver fluke</name>
    <dbReference type="NCBI Taxonomy" id="6192"/>
    <lineage>
        <taxon>Eukaryota</taxon>
        <taxon>Metazoa</taxon>
        <taxon>Spiralia</taxon>
        <taxon>Lophotrochozoa</taxon>
        <taxon>Platyhelminthes</taxon>
        <taxon>Trematoda</taxon>
        <taxon>Digenea</taxon>
        <taxon>Plagiorchiida</taxon>
        <taxon>Echinostomata</taxon>
        <taxon>Echinostomatoidea</taxon>
        <taxon>Fasciolidae</taxon>
        <taxon>Fasciola</taxon>
    </lineage>
</organism>
<protein>
    <recommendedName>
        <fullName evidence="7">G-protein coupled receptors family 1 profile domain-containing protein</fullName>
    </recommendedName>
</protein>
<dbReference type="InterPro" id="IPR052954">
    <property type="entry name" value="GPCR-Ligand_Int"/>
</dbReference>
<evidence type="ECO:0000256" key="2">
    <source>
        <dbReference type="ARBA" id="ARBA00022692"/>
    </source>
</evidence>
<feature type="transmembrane region" description="Helical" evidence="6">
    <location>
        <begin position="361"/>
        <end position="388"/>
    </location>
</feature>
<dbReference type="Gene3D" id="1.20.1070.10">
    <property type="entry name" value="Rhodopsin 7-helix transmembrane proteins"/>
    <property type="match status" value="1"/>
</dbReference>
<evidence type="ECO:0000256" key="4">
    <source>
        <dbReference type="ARBA" id="ARBA00023136"/>
    </source>
</evidence>
<dbReference type="Proteomes" id="UP000230066">
    <property type="component" value="Unassembled WGS sequence"/>
</dbReference>
<feature type="region of interest" description="Disordered" evidence="5">
    <location>
        <begin position="637"/>
        <end position="657"/>
    </location>
</feature>
<feature type="domain" description="G-protein coupled receptors family 1 profile" evidence="7">
    <location>
        <begin position="56"/>
        <end position="420"/>
    </location>
</feature>
<evidence type="ECO:0000256" key="1">
    <source>
        <dbReference type="ARBA" id="ARBA00004370"/>
    </source>
</evidence>